<comment type="subcellular location">
    <subcellularLocation>
        <location evidence="1">Cell membrane</location>
        <topology evidence="1">Multi-pass membrane protein</topology>
    </subcellularLocation>
</comment>
<dbReference type="GO" id="GO:0007608">
    <property type="term" value="P:sensory perception of smell"/>
    <property type="evidence" value="ECO:0007669"/>
    <property type="project" value="UniProtKB-KW"/>
</dbReference>
<keyword evidence="3" id="KW-0716">Sensory transduction</keyword>
<evidence type="ECO:0000256" key="4">
    <source>
        <dbReference type="ARBA" id="ARBA00023040"/>
    </source>
</evidence>
<dbReference type="AlphaFoldDB" id="A0A835NDQ6"/>
<dbReference type="EMBL" id="JADDUC010000624">
    <property type="protein sequence ID" value="KAG0112964.1"/>
    <property type="molecule type" value="Genomic_DNA"/>
</dbReference>
<evidence type="ECO:0000256" key="6">
    <source>
        <dbReference type="SAM" id="Phobius"/>
    </source>
</evidence>
<gene>
    <name evidence="8" type="ORF">IHE44_0004847</name>
    <name evidence="7" type="ORF">IHE44_012661</name>
</gene>
<keyword evidence="6" id="KW-1133">Transmembrane helix</keyword>
<feature type="transmembrane region" description="Helical" evidence="6">
    <location>
        <begin position="32"/>
        <end position="58"/>
    </location>
</feature>
<evidence type="ECO:0000256" key="2">
    <source>
        <dbReference type="ARBA" id="ARBA00022475"/>
    </source>
</evidence>
<dbReference type="Proteomes" id="UP000618051">
    <property type="component" value="Unassembled WGS sequence"/>
</dbReference>
<evidence type="ECO:0008006" key="10">
    <source>
        <dbReference type="Google" id="ProtNLM"/>
    </source>
</evidence>
<protein>
    <recommendedName>
        <fullName evidence="10">G-protein coupled receptors family 1 profile domain-containing protein</fullName>
    </recommendedName>
</protein>
<keyword evidence="3" id="KW-0552">Olfaction</keyword>
<reference evidence="7" key="1">
    <citation type="submission" date="2020-10" db="EMBL/GenBank/DDBJ databases">
        <title>Feather gene expression reveals the developmental basis of iridescence in African starlings.</title>
        <authorList>
            <person name="Rubenstein D.R."/>
        </authorList>
    </citation>
    <scope>NUCLEOTIDE SEQUENCE</scope>
    <source>
        <strain evidence="7">SS15</strain>
        <tissue evidence="7">Liver</tissue>
    </source>
</reference>
<keyword evidence="5" id="KW-0675">Receptor</keyword>
<evidence type="ECO:0000256" key="5">
    <source>
        <dbReference type="ARBA" id="ARBA00023170"/>
    </source>
</evidence>
<name>A0A835NDQ6_9PASS</name>
<dbReference type="GO" id="GO:0005886">
    <property type="term" value="C:plasma membrane"/>
    <property type="evidence" value="ECO:0007669"/>
    <property type="project" value="UniProtKB-SubCell"/>
</dbReference>
<dbReference type="InterPro" id="IPR050516">
    <property type="entry name" value="Olfactory_GPCR"/>
</dbReference>
<comment type="caution">
    <text evidence="7">The sequence shown here is derived from an EMBL/GenBank/DDBJ whole genome shotgun (WGS) entry which is preliminary data.</text>
</comment>
<proteinExistence type="predicted"/>
<evidence type="ECO:0000313" key="9">
    <source>
        <dbReference type="Proteomes" id="UP000618051"/>
    </source>
</evidence>
<dbReference type="SUPFAM" id="SSF81321">
    <property type="entry name" value="Family A G protein-coupled receptor-like"/>
    <property type="match status" value="1"/>
</dbReference>
<dbReference type="PANTHER" id="PTHR26452">
    <property type="entry name" value="OLFACTORY RECEPTOR"/>
    <property type="match status" value="1"/>
</dbReference>
<evidence type="ECO:0000313" key="8">
    <source>
        <dbReference type="EMBL" id="KAI1233246.1"/>
    </source>
</evidence>
<keyword evidence="4" id="KW-0297">G-protein coupled receptor</keyword>
<dbReference type="Gene3D" id="1.20.1070.10">
    <property type="entry name" value="Rhodopsin 7-helix transmembrane proteins"/>
    <property type="match status" value="1"/>
</dbReference>
<keyword evidence="4" id="KW-0807">Transducer</keyword>
<keyword evidence="9" id="KW-1185">Reference proteome</keyword>
<dbReference type="GO" id="GO:0004930">
    <property type="term" value="F:G protein-coupled receptor activity"/>
    <property type="evidence" value="ECO:0007669"/>
    <property type="project" value="UniProtKB-KW"/>
</dbReference>
<dbReference type="EMBL" id="JADDUC020000019">
    <property type="protein sequence ID" value="KAI1233246.1"/>
    <property type="molecule type" value="Genomic_DNA"/>
</dbReference>
<accession>A0A835NDQ6</accession>
<evidence type="ECO:0000313" key="7">
    <source>
        <dbReference type="EMBL" id="KAG0112964.1"/>
    </source>
</evidence>
<reference evidence="8 9" key="2">
    <citation type="journal article" date="2021" name="J. Hered.">
        <title>Feather Gene Expression Elucidates the Developmental Basis of Plumage Iridescence in African Starlings.</title>
        <authorList>
            <person name="Rubenstein D.R."/>
            <person name="Corvelo A."/>
            <person name="MacManes M.D."/>
            <person name="Maia R."/>
            <person name="Narzisi G."/>
            <person name="Rousaki A."/>
            <person name="Vandenabeele P."/>
            <person name="Shawkey M.D."/>
            <person name="Solomon J."/>
        </authorList>
    </citation>
    <scope>NUCLEOTIDE SEQUENCE [LARGE SCALE GENOMIC DNA]</scope>
    <source>
        <strain evidence="8">SS15</strain>
    </source>
</reference>
<reference evidence="8" key="3">
    <citation type="submission" date="2022-01" db="EMBL/GenBank/DDBJ databases">
        <authorList>
            <person name="Rubenstein D.R."/>
        </authorList>
    </citation>
    <scope>NUCLEOTIDE SEQUENCE</scope>
    <source>
        <strain evidence="8">SS15</strain>
        <tissue evidence="8">Liver</tissue>
    </source>
</reference>
<evidence type="ECO:0000256" key="3">
    <source>
        <dbReference type="ARBA" id="ARBA00022725"/>
    </source>
</evidence>
<evidence type="ECO:0000256" key="1">
    <source>
        <dbReference type="ARBA" id="ARBA00004651"/>
    </source>
</evidence>
<dbReference type="OrthoDB" id="5967898at2759"/>
<keyword evidence="6" id="KW-0472">Membrane</keyword>
<keyword evidence="6" id="KW-0812">Transmembrane</keyword>
<organism evidence="7">
    <name type="scientific">Lamprotornis superbus</name>
    <dbReference type="NCBI Taxonomy" id="245042"/>
    <lineage>
        <taxon>Eukaryota</taxon>
        <taxon>Metazoa</taxon>
        <taxon>Chordata</taxon>
        <taxon>Craniata</taxon>
        <taxon>Vertebrata</taxon>
        <taxon>Euteleostomi</taxon>
        <taxon>Archelosauria</taxon>
        <taxon>Archosauria</taxon>
        <taxon>Dinosauria</taxon>
        <taxon>Saurischia</taxon>
        <taxon>Theropoda</taxon>
        <taxon>Coelurosauria</taxon>
        <taxon>Aves</taxon>
        <taxon>Neognathae</taxon>
        <taxon>Neoaves</taxon>
        <taxon>Telluraves</taxon>
        <taxon>Australaves</taxon>
        <taxon>Passeriformes</taxon>
        <taxon>Sturnidae</taxon>
        <taxon>Lamprotornis</taxon>
    </lineage>
</organism>
<sequence length="168" mass="18982">MDTNAQSEEMSNSSAVSHFLLLALADTRQLQLLHFCLFLAISLAALLANGLIISAVACGHHLHTPMFFSLVNLALTNLDCYIWGLNNRTQPLGGGPSQTATCLETKHYMVYCSVFLRKRKKEKNQSMSAQNVTKEKRIKHKVSVRVYADCHRGEKSQKRHQHLHTNRH</sequence>
<keyword evidence="2" id="KW-1003">Cell membrane</keyword>